<accession>A0ABX0H8Q3</accession>
<evidence type="ECO:0000313" key="14">
    <source>
        <dbReference type="Proteomes" id="UP000649799"/>
    </source>
</evidence>
<evidence type="ECO:0000259" key="12">
    <source>
        <dbReference type="Pfam" id="PF00912"/>
    </source>
</evidence>
<keyword evidence="7 11" id="KW-0573">Peptidoglycan synthesis</keyword>
<dbReference type="InterPro" id="IPR001264">
    <property type="entry name" value="Glyco_trans_51"/>
</dbReference>
<comment type="similarity">
    <text evidence="11">Belongs to the glycosyltransferase 51 family.</text>
</comment>
<gene>
    <name evidence="11 13" type="primary">mtgA</name>
    <name evidence="13" type="ORF">G9Q97_08460</name>
</gene>
<feature type="domain" description="Glycosyl transferase family 51" evidence="12">
    <location>
        <begin position="108"/>
        <end position="273"/>
    </location>
</feature>
<name>A0ABX0H8Q3_9BACT</name>
<comment type="caution">
    <text evidence="13">The sequence shown here is derived from an EMBL/GenBank/DDBJ whole genome shotgun (WGS) entry which is preliminary data.</text>
</comment>
<evidence type="ECO:0000256" key="3">
    <source>
        <dbReference type="ARBA" id="ARBA00022676"/>
    </source>
</evidence>
<evidence type="ECO:0000256" key="8">
    <source>
        <dbReference type="ARBA" id="ARBA00022989"/>
    </source>
</evidence>
<dbReference type="InterPro" id="IPR011812">
    <property type="entry name" value="Pep_trsgly"/>
</dbReference>
<keyword evidence="8 11" id="KW-1133">Transmembrane helix</keyword>
<organism evidence="13 14">
    <name type="scientific">Cyclobacterium plantarum</name>
    <dbReference type="NCBI Taxonomy" id="2716263"/>
    <lineage>
        <taxon>Bacteria</taxon>
        <taxon>Pseudomonadati</taxon>
        <taxon>Bacteroidota</taxon>
        <taxon>Cytophagia</taxon>
        <taxon>Cytophagales</taxon>
        <taxon>Cyclobacteriaceae</taxon>
        <taxon>Cyclobacterium</taxon>
    </lineage>
</organism>
<reference evidence="13 14" key="1">
    <citation type="submission" date="2020-03" db="EMBL/GenBank/DDBJ databases">
        <title>Cyclobacterium plantarum sp. nov., a marine bacterium isolated from a coastal-marine wetland.</title>
        <authorList>
            <person name="Sanchez-Porro C."/>
            <person name="Ventosa A."/>
            <person name="Amoozegar M."/>
        </authorList>
    </citation>
    <scope>NUCLEOTIDE SEQUENCE [LARGE SCALE GENOMIC DNA]</scope>
    <source>
        <strain evidence="13 14">GBPx2</strain>
    </source>
</reference>
<protein>
    <recommendedName>
        <fullName evidence="11">Biosynthetic peptidoglycan transglycosylase</fullName>
        <ecNumber evidence="11">2.4.99.28</ecNumber>
    </recommendedName>
    <alternativeName>
        <fullName evidence="11">Glycan polymerase</fullName>
    </alternativeName>
    <alternativeName>
        <fullName evidence="11">Peptidoglycan glycosyltransferase MtgA</fullName>
        <shortName evidence="11">PGT</shortName>
    </alternativeName>
</protein>
<dbReference type="InterPro" id="IPR036950">
    <property type="entry name" value="PBP_transglycosylase"/>
</dbReference>
<dbReference type="Pfam" id="PF00912">
    <property type="entry name" value="Transgly"/>
    <property type="match status" value="1"/>
</dbReference>
<comment type="catalytic activity">
    <reaction evidence="11">
        <text>[GlcNAc-(1-&gt;4)-Mur2Ac(oyl-L-Ala-gamma-D-Glu-L-Lys-D-Ala-D-Ala)](n)-di-trans,octa-cis-undecaprenyl diphosphate + beta-D-GlcNAc-(1-&gt;4)-Mur2Ac(oyl-L-Ala-gamma-D-Glu-L-Lys-D-Ala-D-Ala)-di-trans,octa-cis-undecaprenyl diphosphate = [GlcNAc-(1-&gt;4)-Mur2Ac(oyl-L-Ala-gamma-D-Glu-L-Lys-D-Ala-D-Ala)](n+1)-di-trans,octa-cis-undecaprenyl diphosphate + di-trans,octa-cis-undecaprenyl diphosphate + H(+)</text>
        <dbReference type="Rhea" id="RHEA:23708"/>
        <dbReference type="Rhea" id="RHEA-COMP:9602"/>
        <dbReference type="Rhea" id="RHEA-COMP:9603"/>
        <dbReference type="ChEBI" id="CHEBI:15378"/>
        <dbReference type="ChEBI" id="CHEBI:58405"/>
        <dbReference type="ChEBI" id="CHEBI:60033"/>
        <dbReference type="ChEBI" id="CHEBI:78435"/>
        <dbReference type="EC" id="2.4.99.28"/>
    </reaction>
</comment>
<comment type="function">
    <text evidence="11">Peptidoglycan polymerase that catalyzes glycan chain elongation from lipid-linked precursors.</text>
</comment>
<keyword evidence="3 11" id="KW-0328">Glycosyltransferase</keyword>
<comment type="pathway">
    <text evidence="11">Cell wall biogenesis; peptidoglycan biosynthesis.</text>
</comment>
<evidence type="ECO:0000313" key="13">
    <source>
        <dbReference type="EMBL" id="NHE56846.1"/>
    </source>
</evidence>
<keyword evidence="14" id="KW-1185">Reference proteome</keyword>
<keyword evidence="4 11" id="KW-0808">Transferase</keyword>
<evidence type="ECO:0000256" key="11">
    <source>
        <dbReference type="HAMAP-Rule" id="MF_00766"/>
    </source>
</evidence>
<evidence type="ECO:0000256" key="6">
    <source>
        <dbReference type="ARBA" id="ARBA00022960"/>
    </source>
</evidence>
<evidence type="ECO:0000256" key="4">
    <source>
        <dbReference type="ARBA" id="ARBA00022679"/>
    </source>
</evidence>
<dbReference type="Gene3D" id="1.10.3810.10">
    <property type="entry name" value="Biosynthetic peptidoglycan transglycosylase-like"/>
    <property type="match status" value="1"/>
</dbReference>
<evidence type="ECO:0000256" key="1">
    <source>
        <dbReference type="ARBA" id="ARBA00022475"/>
    </source>
</evidence>
<evidence type="ECO:0000256" key="10">
    <source>
        <dbReference type="ARBA" id="ARBA00023316"/>
    </source>
</evidence>
<dbReference type="Proteomes" id="UP000649799">
    <property type="component" value="Unassembled WGS sequence"/>
</dbReference>
<keyword evidence="5 11" id="KW-0812">Transmembrane</keyword>
<comment type="subcellular location">
    <subcellularLocation>
        <location evidence="11">Cell membrane</location>
        <topology evidence="11">Single-pass membrane protein</topology>
    </subcellularLocation>
</comment>
<dbReference type="EMBL" id="JAANYN010000003">
    <property type="protein sequence ID" value="NHE56846.1"/>
    <property type="molecule type" value="Genomic_DNA"/>
</dbReference>
<evidence type="ECO:0000256" key="2">
    <source>
        <dbReference type="ARBA" id="ARBA00022519"/>
    </source>
</evidence>
<keyword evidence="2" id="KW-0997">Cell inner membrane</keyword>
<sequence length="285" mass="33633">MPWALQDIAFIYTFQYLFDEIYWCGLKFWISHIRNFANSTWKNKITNSVVFVKKQVKKIFHWVFYFLFGLCLFSILTVIFYASIPVLFTPLMGLRAIEQGFDENRDFRLKKDWVNLDEVSPHLYRAVIAAEDQKFLEHQGFDWEAIEKAFEGNRAGKRIKGGSTISNQTAKNVFLWPQRNWLRKGLEAYFTFLIEFFWSKERIMEVYLNVIEMGDGIYGAEAAAQFYFGKAAADLSRQEAALIAAVLPNPLRWRPDQPTIYIRERQKWILRNMNNLGELEISEKN</sequence>
<dbReference type="NCBIfam" id="TIGR02070">
    <property type="entry name" value="mono_pep_trsgly"/>
    <property type="match status" value="1"/>
</dbReference>
<dbReference type="PANTHER" id="PTHR30400">
    <property type="entry name" value="MONOFUNCTIONAL BIOSYNTHETIC PEPTIDOGLYCAN TRANSGLYCOSYLASE"/>
    <property type="match status" value="1"/>
</dbReference>
<keyword evidence="10 11" id="KW-0961">Cell wall biogenesis/degradation</keyword>
<keyword evidence="1 11" id="KW-1003">Cell membrane</keyword>
<evidence type="ECO:0000256" key="7">
    <source>
        <dbReference type="ARBA" id="ARBA00022984"/>
    </source>
</evidence>
<dbReference type="InterPro" id="IPR023346">
    <property type="entry name" value="Lysozyme-like_dom_sf"/>
</dbReference>
<evidence type="ECO:0000256" key="9">
    <source>
        <dbReference type="ARBA" id="ARBA00023136"/>
    </source>
</evidence>
<keyword evidence="9 11" id="KW-0472">Membrane</keyword>
<feature type="transmembrane region" description="Helical" evidence="11">
    <location>
        <begin position="62"/>
        <end position="84"/>
    </location>
</feature>
<dbReference type="SUPFAM" id="SSF53955">
    <property type="entry name" value="Lysozyme-like"/>
    <property type="match status" value="1"/>
</dbReference>
<keyword evidence="6 11" id="KW-0133">Cell shape</keyword>
<evidence type="ECO:0000256" key="5">
    <source>
        <dbReference type="ARBA" id="ARBA00022692"/>
    </source>
</evidence>
<dbReference type="EC" id="2.4.99.28" evidence="11"/>
<dbReference type="GO" id="GO:0016757">
    <property type="term" value="F:glycosyltransferase activity"/>
    <property type="evidence" value="ECO:0007669"/>
    <property type="project" value="UniProtKB-KW"/>
</dbReference>
<dbReference type="HAMAP" id="MF_00766">
    <property type="entry name" value="PGT_MtgA"/>
    <property type="match status" value="1"/>
</dbReference>
<dbReference type="PANTHER" id="PTHR30400:SF0">
    <property type="entry name" value="BIOSYNTHETIC PEPTIDOGLYCAN TRANSGLYCOSYLASE"/>
    <property type="match status" value="1"/>
</dbReference>
<proteinExistence type="inferred from homology"/>